<evidence type="ECO:0000313" key="4">
    <source>
        <dbReference type="Proteomes" id="UP000199698"/>
    </source>
</evidence>
<evidence type="ECO:0000313" key="3">
    <source>
        <dbReference type="EMBL" id="SCB80866.1"/>
    </source>
</evidence>
<keyword evidence="1" id="KW-1133">Transmembrane helix</keyword>
<dbReference type="AlphaFoldDB" id="A0A1C3ZF00"/>
<gene>
    <name evidence="3" type="ORF">GA0061080_100462</name>
</gene>
<evidence type="ECO:0000259" key="2">
    <source>
        <dbReference type="Pfam" id="PF07811"/>
    </source>
</evidence>
<name>A0A1C3ZF00_9GAMM</name>
<keyword evidence="1" id="KW-0472">Membrane</keyword>
<dbReference type="STRING" id="1798183.GA0061080_100462"/>
<dbReference type="Pfam" id="PF07811">
    <property type="entry name" value="TadE"/>
    <property type="match status" value="1"/>
</dbReference>
<protein>
    <submittedName>
        <fullName evidence="3">Tight adherence protein E</fullName>
    </submittedName>
</protein>
<keyword evidence="4" id="KW-1185">Reference proteome</keyword>
<organism evidence="3 4">
    <name type="scientific">Gilliamella intestini</name>
    <dbReference type="NCBI Taxonomy" id="1798183"/>
    <lineage>
        <taxon>Bacteria</taxon>
        <taxon>Pseudomonadati</taxon>
        <taxon>Pseudomonadota</taxon>
        <taxon>Gammaproteobacteria</taxon>
        <taxon>Orbales</taxon>
        <taxon>Orbaceae</taxon>
        <taxon>Gilliamella</taxon>
    </lineage>
</organism>
<evidence type="ECO:0000256" key="1">
    <source>
        <dbReference type="SAM" id="Phobius"/>
    </source>
</evidence>
<dbReference type="EMBL" id="FMBA01000004">
    <property type="protein sequence ID" value="SCB80866.1"/>
    <property type="molecule type" value="Genomic_DNA"/>
</dbReference>
<accession>A0A1C3ZF00</accession>
<sequence>MLKYWKLFFRQKKASVSLEFAIVFPSLVVLFLFVIEFSRIMFIGSALDLMTTEITRKAAISQQSSYQQQMQQLIASESLLFPYIADPQKFTVTVKYCETVKQVTDGGCQAALADNTQILLFELQYEYSAIFSKLFSRILDTSLTKKTIAYREFNKNS</sequence>
<dbReference type="InterPro" id="IPR012495">
    <property type="entry name" value="TadE-like_dom"/>
</dbReference>
<dbReference type="RefSeq" id="WP_091120060.1">
    <property type="nucleotide sequence ID" value="NZ_FMBA01000004.1"/>
</dbReference>
<dbReference type="OrthoDB" id="7067578at2"/>
<proteinExistence type="predicted"/>
<keyword evidence="1" id="KW-0812">Transmembrane</keyword>
<feature type="transmembrane region" description="Helical" evidence="1">
    <location>
        <begin position="20"/>
        <end position="42"/>
    </location>
</feature>
<reference evidence="4" key="1">
    <citation type="submission" date="2016-08" db="EMBL/GenBank/DDBJ databases">
        <authorList>
            <person name="Varghese N."/>
            <person name="Submissions Spin"/>
        </authorList>
    </citation>
    <scope>NUCLEOTIDE SEQUENCE [LARGE SCALE GENOMIC DNA]</scope>
    <source>
        <strain evidence="4">R-53144</strain>
    </source>
</reference>
<dbReference type="Proteomes" id="UP000199698">
    <property type="component" value="Unassembled WGS sequence"/>
</dbReference>
<feature type="domain" description="TadE-like" evidence="2">
    <location>
        <begin position="15"/>
        <end position="54"/>
    </location>
</feature>